<comment type="cofactor">
    <cofactor evidence="6">
        <name>Mn(2+)</name>
        <dbReference type="ChEBI" id="CHEBI:29035"/>
    </cofactor>
    <text evidence="6">Binds 1 Mn(2+) ion per subunit.</text>
</comment>
<evidence type="ECO:0000256" key="1">
    <source>
        <dbReference type="ARBA" id="ARBA00022723"/>
    </source>
</evidence>
<evidence type="ECO:0000256" key="2">
    <source>
        <dbReference type="ARBA" id="ARBA00022801"/>
    </source>
</evidence>
<dbReference type="AlphaFoldDB" id="A0A367V3U3"/>
<dbReference type="InterPro" id="IPR007342">
    <property type="entry name" value="PsuG"/>
</dbReference>
<dbReference type="GO" id="GO:0016798">
    <property type="term" value="F:hydrolase activity, acting on glycosyl bonds"/>
    <property type="evidence" value="ECO:0007669"/>
    <property type="project" value="UniProtKB-KW"/>
</dbReference>
<evidence type="ECO:0000256" key="5">
    <source>
        <dbReference type="ARBA" id="ARBA00023295"/>
    </source>
</evidence>
<dbReference type="GO" id="GO:0004730">
    <property type="term" value="F:pseudouridylate synthase activity"/>
    <property type="evidence" value="ECO:0007669"/>
    <property type="project" value="UniProtKB-UniRule"/>
</dbReference>
<evidence type="ECO:0000313" key="7">
    <source>
        <dbReference type="EMBL" id="RCK19847.1"/>
    </source>
</evidence>
<comment type="function">
    <text evidence="6">Catalyzes the reversible cleavage of pseudouridine 5'-phosphate (PsiMP) to ribose 5-phosphate and uracil. Functions biologically in the cleavage direction, as part of a pseudouridine degradation pathway.</text>
</comment>
<feature type="binding site" evidence="6">
    <location>
        <position position="106"/>
    </location>
    <ligand>
        <name>substrate</name>
    </ligand>
</feature>
<comment type="subunit">
    <text evidence="6">Homotrimer.</text>
</comment>
<dbReference type="PANTHER" id="PTHR42909:SF1">
    <property type="entry name" value="CARBOHYDRATE KINASE PFKB DOMAIN-CONTAINING PROTEIN"/>
    <property type="match status" value="1"/>
</dbReference>
<accession>A0A367V3U3</accession>
<dbReference type="HAMAP" id="MF_01876">
    <property type="entry name" value="PsiMP_glycosidase"/>
    <property type="match status" value="1"/>
</dbReference>
<dbReference type="EC" id="4.2.1.70" evidence="6"/>
<dbReference type="PANTHER" id="PTHR42909">
    <property type="entry name" value="ZGC:136858"/>
    <property type="match status" value="1"/>
</dbReference>
<dbReference type="RefSeq" id="WP_062956165.1">
    <property type="nucleotide sequence ID" value="NZ_JPWB01000009.1"/>
</dbReference>
<dbReference type="GO" id="GO:0046872">
    <property type="term" value="F:metal ion binding"/>
    <property type="evidence" value="ECO:0007669"/>
    <property type="project" value="UniProtKB-KW"/>
</dbReference>
<feature type="active site" description="Proton donor" evidence="6">
    <location>
        <position position="25"/>
    </location>
</feature>
<evidence type="ECO:0000313" key="8">
    <source>
        <dbReference type="Proteomes" id="UP000253061"/>
    </source>
</evidence>
<comment type="caution">
    <text evidence="7">The sequence shown here is derived from an EMBL/GenBank/DDBJ whole genome shotgun (WGS) entry which is preliminary data.</text>
</comment>
<dbReference type="InterPro" id="IPR022830">
    <property type="entry name" value="Indigdn_synthA-like"/>
</dbReference>
<feature type="binding site" evidence="6">
    <location>
        <position position="138"/>
    </location>
    <ligand>
        <name>Mn(2+)</name>
        <dbReference type="ChEBI" id="CHEBI:29035"/>
    </ligand>
</feature>
<name>A0A367V3U3_9PROT</name>
<comment type="similarity">
    <text evidence="6">Belongs to the pseudouridine-5'-phosphate glycosidase family.</text>
</comment>
<dbReference type="Gene3D" id="3.40.1790.10">
    <property type="entry name" value="Indigoidine synthase domain"/>
    <property type="match status" value="1"/>
</dbReference>
<evidence type="ECO:0000256" key="4">
    <source>
        <dbReference type="ARBA" id="ARBA00023239"/>
    </source>
</evidence>
<evidence type="ECO:0000256" key="3">
    <source>
        <dbReference type="ARBA" id="ARBA00023211"/>
    </source>
</evidence>
<keyword evidence="4 6" id="KW-0456">Lyase</keyword>
<dbReference type="SUPFAM" id="SSF110581">
    <property type="entry name" value="Indigoidine synthase A-like"/>
    <property type="match status" value="1"/>
</dbReference>
<organism evidence="7 8">
    <name type="scientific">Thalassospira profundimaris</name>
    <dbReference type="NCBI Taxonomy" id="502049"/>
    <lineage>
        <taxon>Bacteria</taxon>
        <taxon>Pseudomonadati</taxon>
        <taxon>Pseudomonadota</taxon>
        <taxon>Alphaproteobacteria</taxon>
        <taxon>Rhodospirillales</taxon>
        <taxon>Thalassospiraceae</taxon>
        <taxon>Thalassospira</taxon>
    </lineage>
</organism>
<gene>
    <name evidence="6" type="primary">psuG</name>
    <name evidence="7" type="ORF">TH6_17705</name>
</gene>
<dbReference type="Proteomes" id="UP000253061">
    <property type="component" value="Unassembled WGS sequence"/>
</dbReference>
<proteinExistence type="inferred from homology"/>
<evidence type="ECO:0000256" key="6">
    <source>
        <dbReference type="HAMAP-Rule" id="MF_01876"/>
    </source>
</evidence>
<keyword evidence="3 6" id="KW-0464">Manganese</keyword>
<feature type="binding site" evidence="6">
    <location>
        <begin position="140"/>
        <end position="142"/>
    </location>
    <ligand>
        <name>substrate</name>
    </ligand>
</feature>
<feature type="binding site" evidence="6">
    <location>
        <position position="86"/>
    </location>
    <ligand>
        <name>substrate</name>
    </ligand>
</feature>
<comment type="catalytic activity">
    <reaction evidence="6">
        <text>D-ribose 5-phosphate + uracil = psi-UMP + H2O</text>
        <dbReference type="Rhea" id="RHEA:18337"/>
        <dbReference type="ChEBI" id="CHEBI:15377"/>
        <dbReference type="ChEBI" id="CHEBI:17568"/>
        <dbReference type="ChEBI" id="CHEBI:58380"/>
        <dbReference type="ChEBI" id="CHEBI:78346"/>
        <dbReference type="EC" id="4.2.1.70"/>
    </reaction>
</comment>
<dbReference type="EMBL" id="JPWB01000009">
    <property type="protein sequence ID" value="RCK19847.1"/>
    <property type="molecule type" value="Genomic_DNA"/>
</dbReference>
<feature type="active site" description="Nucleophile" evidence="6">
    <location>
        <position position="159"/>
    </location>
</feature>
<dbReference type="GO" id="GO:0046113">
    <property type="term" value="P:nucleobase catabolic process"/>
    <property type="evidence" value="ECO:0007669"/>
    <property type="project" value="UniProtKB-UniRule"/>
</dbReference>
<sequence>MSDYIDIAPEVAEAFATGKPVVALESTIISHGMPYPQNLETARAVEQDVRDNGAIPATIAVIGGRCKIGLSPEELEYFAKGTDILKLSRRDIPYCLAKKRDGATTVSATMILAEKAGIRVFATGGIGGVHRDLAGNFDVSADLTELGKTGVAVVCAGAKAILDIPKTLEHLETLGVPVIAYGTDEFPAFYSVESGQKAPLRLDTPEELAAFLNSKWEFGLEGGAVIGNPPEADKALAREAIEGAIDNALIEAKEKGIQGRDVTPFLLARVTQLTEGKSLEANIALVRNNARLGAQIAASLAKI</sequence>
<protein>
    <recommendedName>
        <fullName evidence="6">Pseudouridine-5'-phosphate glycosidase</fullName>
        <shortName evidence="6">PsiMP glycosidase</shortName>
        <ecNumber evidence="6">4.2.1.70</ecNumber>
    </recommendedName>
</protein>
<reference evidence="7 8" key="1">
    <citation type="submission" date="2014-07" db="EMBL/GenBank/DDBJ databases">
        <title>Draft genome sequence of Thalassospira profundimaris R8-17.</title>
        <authorList>
            <person name="Lai Q."/>
            <person name="Shao Z."/>
        </authorList>
    </citation>
    <scope>NUCLEOTIDE SEQUENCE [LARGE SCALE GENOMIC DNA]</scope>
    <source>
        <strain evidence="7 8">R8-17</strain>
    </source>
</reference>
<keyword evidence="2 6" id="KW-0378">Hydrolase</keyword>
<keyword evidence="1 6" id="KW-0479">Metal-binding</keyword>
<dbReference type="Pfam" id="PF04227">
    <property type="entry name" value="Indigoidine_A"/>
    <property type="match status" value="1"/>
</dbReference>
<keyword evidence="5 6" id="KW-0326">Glycosidase</keyword>
<dbReference type="GO" id="GO:0005737">
    <property type="term" value="C:cytoplasm"/>
    <property type="evidence" value="ECO:0007669"/>
    <property type="project" value="TreeGrafter"/>
</dbReference>